<protein>
    <recommendedName>
        <fullName evidence="3">Peptide N-acetyl-beta-D-glucosaminyl asparaginase amidase A N-terminal domain-containing protein</fullName>
    </recommendedName>
</protein>
<reference evidence="5" key="1">
    <citation type="submission" date="2018-06" db="EMBL/GenBank/DDBJ databases">
        <authorList>
            <person name="Guldener U."/>
        </authorList>
    </citation>
    <scope>NUCLEOTIDE SEQUENCE [LARGE SCALE GENOMIC DNA]</scope>
    <source>
        <strain evidence="5">UTAD17</strain>
    </source>
</reference>
<feature type="region of interest" description="Disordered" evidence="1">
    <location>
        <begin position="21"/>
        <end position="43"/>
    </location>
</feature>
<evidence type="ECO:0000259" key="3">
    <source>
        <dbReference type="Pfam" id="PF12222"/>
    </source>
</evidence>
<keyword evidence="2" id="KW-0472">Membrane</keyword>
<dbReference type="EMBL" id="UFAJ01000341">
    <property type="protein sequence ID" value="SSD60384.1"/>
    <property type="molecule type" value="Genomic_DNA"/>
</dbReference>
<evidence type="ECO:0000256" key="1">
    <source>
        <dbReference type="SAM" id="MobiDB-lite"/>
    </source>
</evidence>
<gene>
    <name evidence="4" type="ORF">SCODWIG_02145</name>
</gene>
<feature type="transmembrane region" description="Helical" evidence="2">
    <location>
        <begin position="104"/>
        <end position="128"/>
    </location>
</feature>
<keyword evidence="5" id="KW-1185">Reference proteome</keyword>
<keyword evidence="2" id="KW-0812">Transmembrane</keyword>
<name>A0A376B7C4_9ASCO</name>
<dbReference type="PANTHER" id="PTHR31104">
    <property type="entry name" value="PEPTIDE-N4-(N-ACETYL-BETA-GLUCOSAMINYL)ASPARAGINE AMIDASE A PROTEIN"/>
    <property type="match status" value="1"/>
</dbReference>
<accession>A0A376B7C4</accession>
<evidence type="ECO:0000256" key="2">
    <source>
        <dbReference type="SAM" id="Phobius"/>
    </source>
</evidence>
<dbReference type="AlphaFoldDB" id="A0A376B7C4"/>
<evidence type="ECO:0000313" key="5">
    <source>
        <dbReference type="Proteomes" id="UP000262825"/>
    </source>
</evidence>
<organism evidence="4 5">
    <name type="scientific">Saccharomycodes ludwigii</name>
    <dbReference type="NCBI Taxonomy" id="36035"/>
    <lineage>
        <taxon>Eukaryota</taxon>
        <taxon>Fungi</taxon>
        <taxon>Dikarya</taxon>
        <taxon>Ascomycota</taxon>
        <taxon>Saccharomycotina</taxon>
        <taxon>Saccharomycetes</taxon>
        <taxon>Saccharomycodales</taxon>
        <taxon>Saccharomycodaceae</taxon>
        <taxon>Saccharomycodes</taxon>
    </lineage>
</organism>
<dbReference type="Pfam" id="PF12222">
    <property type="entry name" value="PNGaseA"/>
    <property type="match status" value="1"/>
</dbReference>
<proteinExistence type="predicted"/>
<keyword evidence="2" id="KW-1133">Transmembrane helix</keyword>
<feature type="domain" description="Peptide N-acetyl-beta-D-glucosaminyl asparaginase amidase A N-terminal" evidence="3">
    <location>
        <begin position="176"/>
        <end position="535"/>
    </location>
</feature>
<dbReference type="InterPro" id="IPR021102">
    <property type="entry name" value="PNGase_A"/>
</dbReference>
<evidence type="ECO:0000313" key="4">
    <source>
        <dbReference type="EMBL" id="SSD60384.1"/>
    </source>
</evidence>
<dbReference type="InterPro" id="IPR056948">
    <property type="entry name" value="PNGaseA_N"/>
</dbReference>
<dbReference type="VEuPathDB" id="FungiDB:SCODWIG_02145"/>
<sequence>MGTKGREMDIWNSLTSVCDEEKQQQQQTQMPDNPSYTRDSRDNKSIDAENKNEYILNNDQQSVVSIDANTSNLDLEIQLKPPIEPFFKKTRVTKFYIFIKTIKYFTWLIAVLMSAKVIFGLCYNYGYFSNNHKVVDNIKMPCQNLSQQWAKPLQLDHGYSESFEITIEEEPSPSPVYTQNLLTYNFGNSWGKPAKFKVVPWDNTTAYNTIYLELKTFVNGTQYDRLLHVFINNITIWRSSTVEPFNRTDIHSRSVKDITKYIKLFKNNKELEMVFQLDNIVTAKLDGVFSVELNVNYYNLTKENYDEQTTESEKFLKDVLLDHVNPYSSPDFLEPLISTQRITPLLYYPHTQIQRPYSHSLKPFIESLDPKNTIKISAEVFLNGNAAEEFWYSNVLDKYAGRFSKQGHELLGHGPMRTLNVYLTTEPPNKSLKSDKGQNPRKLIHSVIPNPTIFTGGISPPLWKPVVSIGAFDLTPILIDLTPYMNELLFNSEKEWFLEFEIASSFDTDSYKETIGENWILSGNLMAWCGDTGKHPLKYLYEIDSNQNSMFKVKAKDDEPDELEQRVESNSSLLTVHRIQYKDTEYFLNTKFHNLLINTQVYKKYGDHQSNHILLVTGTEFEVIDTETDQIVFLGSDDSNWALETTINTIEVDESASELTYKSNISLNYKRNVSLLSCDSEDNVNLYNLQATQIGDSVYTLSPSSNYGSGNSIHSVEVDRTWPWQRKYNRVVIVKDNKAIVDVRT</sequence>
<dbReference type="Proteomes" id="UP000262825">
    <property type="component" value="Unassembled WGS sequence"/>
</dbReference>